<sequence length="201" mass="22117">MDEQTAELRDVFLEATGTETVTEGQIESRGSLTDRDADVVAKRLAELIATMRDRDGFSTDLDDETYARIARGHLEAAATDEEIAADLSLDADTVRTARLDLHLVDDADRDAPFAYERLTRLVDEGRSAAACAAELDVDVTTVERYVPVVRADLASTRVSDRFRDEFHELLTDAAIEGSYATSAREDGLRDATEDIETDVSL</sequence>
<keyword evidence="2" id="KW-1185">Reference proteome</keyword>
<evidence type="ECO:0008006" key="3">
    <source>
        <dbReference type="Google" id="ProtNLM"/>
    </source>
</evidence>
<name>A0A238WAQ5_HALVU</name>
<gene>
    <name evidence="1" type="ORF">SAMN06264855_106119</name>
</gene>
<dbReference type="RefSeq" id="WP_089384526.1">
    <property type="nucleotide sequence ID" value="NZ_FZNQ01000006.1"/>
</dbReference>
<accession>A0A238WAQ5</accession>
<dbReference type="Proteomes" id="UP000198397">
    <property type="component" value="Unassembled WGS sequence"/>
</dbReference>
<evidence type="ECO:0000313" key="1">
    <source>
        <dbReference type="EMBL" id="SNR43675.1"/>
    </source>
</evidence>
<evidence type="ECO:0000313" key="2">
    <source>
        <dbReference type="Proteomes" id="UP000198397"/>
    </source>
</evidence>
<organism evidence="1 2">
    <name type="scientific">Halorubrum vacuolatum</name>
    <name type="common">Natronobacterium vacuolatum</name>
    <dbReference type="NCBI Taxonomy" id="63740"/>
    <lineage>
        <taxon>Archaea</taxon>
        <taxon>Methanobacteriati</taxon>
        <taxon>Methanobacteriota</taxon>
        <taxon>Stenosarchaea group</taxon>
        <taxon>Halobacteria</taxon>
        <taxon>Halobacteriales</taxon>
        <taxon>Haloferacaceae</taxon>
        <taxon>Halorubrum</taxon>
    </lineage>
</organism>
<proteinExistence type="predicted"/>
<protein>
    <recommendedName>
        <fullName evidence="3">Conditioned medium-induced protein 4</fullName>
    </recommendedName>
</protein>
<dbReference type="AlphaFoldDB" id="A0A238WAQ5"/>
<reference evidence="1 2" key="1">
    <citation type="submission" date="2017-06" db="EMBL/GenBank/DDBJ databases">
        <authorList>
            <person name="Kim H.J."/>
            <person name="Triplett B.A."/>
        </authorList>
    </citation>
    <scope>NUCLEOTIDE SEQUENCE [LARGE SCALE GENOMIC DNA]</scope>
    <source>
        <strain evidence="1 2">DSM 8800</strain>
    </source>
</reference>
<dbReference type="OrthoDB" id="146450at2157"/>
<dbReference type="EMBL" id="FZNQ01000006">
    <property type="protein sequence ID" value="SNR43675.1"/>
    <property type="molecule type" value="Genomic_DNA"/>
</dbReference>